<dbReference type="InterPro" id="IPR036397">
    <property type="entry name" value="RNaseH_sf"/>
</dbReference>
<feature type="domain" description="Integrase catalytic" evidence="2">
    <location>
        <begin position="280"/>
        <end position="495"/>
    </location>
</feature>
<dbReference type="EMBL" id="PRLG01000022">
    <property type="protein sequence ID" value="PYY27173.1"/>
    <property type="molecule type" value="Genomic_DNA"/>
</dbReference>
<feature type="compositionally biased region" description="Basic residues" evidence="1">
    <location>
        <begin position="646"/>
        <end position="657"/>
    </location>
</feature>
<evidence type="ECO:0000313" key="4">
    <source>
        <dbReference type="Proteomes" id="UP000247459"/>
    </source>
</evidence>
<dbReference type="OrthoDB" id="501284at2"/>
<dbReference type="Proteomes" id="UP000247459">
    <property type="component" value="Unassembled WGS sequence"/>
</dbReference>
<dbReference type="GO" id="GO:0015074">
    <property type="term" value="P:DNA integration"/>
    <property type="evidence" value="ECO:0007669"/>
    <property type="project" value="InterPro"/>
</dbReference>
<evidence type="ECO:0000259" key="2">
    <source>
        <dbReference type="PROSITE" id="PS50994"/>
    </source>
</evidence>
<reference evidence="3 4" key="1">
    <citation type="submission" date="2018-01" db="EMBL/GenBank/DDBJ databases">
        <title>Genome sequence of the PGP bacterium Paenibacillus illinoisensis E3.</title>
        <authorList>
            <person name="Rolli E."/>
            <person name="Marasco R."/>
            <person name="Bessem C."/>
            <person name="Michoud G."/>
            <person name="Gaiarsa S."/>
            <person name="Borin S."/>
            <person name="Daffonchio D."/>
        </authorList>
    </citation>
    <scope>NUCLEOTIDE SEQUENCE [LARGE SCALE GENOMIC DNA]</scope>
    <source>
        <strain evidence="3 4">E3</strain>
    </source>
</reference>
<dbReference type="InterPro" id="IPR015378">
    <property type="entry name" value="Transposase-like_Mu_C"/>
</dbReference>
<organism evidence="3 4">
    <name type="scientific">Paenibacillus illinoisensis</name>
    <dbReference type="NCBI Taxonomy" id="59845"/>
    <lineage>
        <taxon>Bacteria</taxon>
        <taxon>Bacillati</taxon>
        <taxon>Bacillota</taxon>
        <taxon>Bacilli</taxon>
        <taxon>Bacillales</taxon>
        <taxon>Paenibacillaceae</taxon>
        <taxon>Paenibacillus</taxon>
    </lineage>
</organism>
<gene>
    <name evidence="3" type="ORF">PIL02S_04672</name>
</gene>
<evidence type="ECO:0000313" key="3">
    <source>
        <dbReference type="EMBL" id="PYY27173.1"/>
    </source>
</evidence>
<feature type="region of interest" description="Disordered" evidence="1">
    <location>
        <begin position="635"/>
        <end position="668"/>
    </location>
</feature>
<proteinExistence type="predicted"/>
<dbReference type="Gene3D" id="3.30.420.10">
    <property type="entry name" value="Ribonuclease H-like superfamily/Ribonuclease H"/>
    <property type="match status" value="1"/>
</dbReference>
<dbReference type="InterPro" id="IPR001584">
    <property type="entry name" value="Integrase_cat-core"/>
</dbReference>
<accession>A0A2W0C3R5</accession>
<dbReference type="PROSITE" id="PS50994">
    <property type="entry name" value="INTEGRASE"/>
    <property type="match status" value="1"/>
</dbReference>
<dbReference type="AlphaFoldDB" id="A0A2W0C3R5"/>
<dbReference type="Pfam" id="PF09299">
    <property type="entry name" value="Mu-transpos_C"/>
    <property type="match status" value="1"/>
</dbReference>
<sequence length="718" mass="83704">MIYINSVVAFQKCISDEHEEISLERVLWISPDQSYVVLVNIDDKRKLQLPYFRDYGELLRLLEMEEASISSYEPDLLFLNPTDEYLNKYRAERDQKFDLIKSIANKEPEIFWSESRGKLIRSESDRTGKPQKTIYLLLKRYWFYGKSINGLLHDYNDVGVTGDKRRINIKTGPKTEDHNFIVTAKDKEIFKSAIKKYHSALKMNLTATHKHMCEEHYNEGFFRKHEIKVPIVNMTNCPSIKQFRYWYQNEYNKKSRLAAKVGNRKAEIRARALLGSPTEEIHNPGALYETDSTPADVILLSSDYLTAIGRPHVYFVKDVMSRLIAGMHISKTNSWAENMMALENASTDKVEFCAKYGVSINEEDWPSKHLPQKIVGDRGEMKSKNSNNLVNLNVRLANPPSYRADLKPYIEQQFRNFCGRVKELIPGAVHKEHRERGELDPSKKSVYTFEVFTKIVILFVLEYNRKALSDDFLVTSEMARDNVDLTPISMWNWGAKRSLLHEEPRDLIRYVLLPKEEGVVTRRGINVNQLNYACELGVKEGWFEDEQIEGKHQIEVSYDPRNCSSIFIRLKNGSIVQCSLTAKFKEYEGMHIDDVKSILNFKKKKLQMAKNERYQIESELDAAAKYLTKLEREKMNERQKGMPKSNRYKNKRAKRKLESRITGSETSWTARRQTDEKTFTFTESKSTLQEAYTSNPPLSKMQLFLLSKSKERRLPNEQ</sequence>
<protein>
    <submittedName>
        <fullName evidence="3">Transposase</fullName>
    </submittedName>
</protein>
<dbReference type="GO" id="GO:0003676">
    <property type="term" value="F:nucleic acid binding"/>
    <property type="evidence" value="ECO:0007669"/>
    <property type="project" value="InterPro"/>
</dbReference>
<name>A0A2W0C3R5_9BACL</name>
<evidence type="ECO:0000256" key="1">
    <source>
        <dbReference type="SAM" id="MobiDB-lite"/>
    </source>
</evidence>
<comment type="caution">
    <text evidence="3">The sequence shown here is derived from an EMBL/GenBank/DDBJ whole genome shotgun (WGS) entry which is preliminary data.</text>
</comment>
<dbReference type="RefSeq" id="WP_110821647.1">
    <property type="nucleotide sequence ID" value="NZ_PRLG01000022.1"/>
</dbReference>